<feature type="chain" id="PRO_5040447342" description="DUF493 domain-containing protein" evidence="2">
    <location>
        <begin position="26"/>
        <end position="257"/>
    </location>
</feature>
<name>A0A9N8HEM3_9STRA</name>
<evidence type="ECO:0000256" key="2">
    <source>
        <dbReference type="SAM" id="SignalP"/>
    </source>
</evidence>
<feature type="signal peptide" evidence="2">
    <location>
        <begin position="1"/>
        <end position="25"/>
    </location>
</feature>
<dbReference type="OrthoDB" id="41815at2759"/>
<evidence type="ECO:0000313" key="3">
    <source>
        <dbReference type="EMBL" id="CAB9507538.1"/>
    </source>
</evidence>
<dbReference type="Proteomes" id="UP001153069">
    <property type="component" value="Unassembled WGS sequence"/>
</dbReference>
<dbReference type="SUPFAM" id="SSF117991">
    <property type="entry name" value="YbeD/HP0495-like"/>
    <property type="match status" value="1"/>
</dbReference>
<keyword evidence="2" id="KW-0732">Signal</keyword>
<dbReference type="EMBL" id="CAICTM010000309">
    <property type="protein sequence ID" value="CAB9507538.1"/>
    <property type="molecule type" value="Genomic_DNA"/>
</dbReference>
<sequence>MMTGKSRSPLGMVCAIHLLCVATEAFLPSHSTSTRGGVGSLVVVDAKPSGTFFNPVPSEDNDNNDNDNDKKEEEDLEESLQRLLKQRNAPSLASQPSTINGVPTSQAGVGFGGFSVKKGSSKDSKMKKPSKPYIGIGEPDNNKPLNDVTKPEYDDQGYTLYADEETGEKSRVFEALVEYPCDFTMKIVGANEGAFVEEMLAVVAESCEVDDSTSIQHSTRTMGKWTSVTVHAPVKSAQMLYQLYENVDRDPRVKFKF</sequence>
<dbReference type="Pfam" id="PF04359">
    <property type="entry name" value="DUF493"/>
    <property type="match status" value="1"/>
</dbReference>
<proteinExistence type="predicted"/>
<dbReference type="InterPro" id="IPR027471">
    <property type="entry name" value="YbeD-like_sf"/>
</dbReference>
<evidence type="ECO:0000256" key="1">
    <source>
        <dbReference type="SAM" id="MobiDB-lite"/>
    </source>
</evidence>
<accession>A0A9N8HEM3</accession>
<feature type="region of interest" description="Disordered" evidence="1">
    <location>
        <begin position="117"/>
        <end position="147"/>
    </location>
</feature>
<dbReference type="Gene3D" id="3.30.70.260">
    <property type="match status" value="1"/>
</dbReference>
<evidence type="ECO:0000313" key="4">
    <source>
        <dbReference type="Proteomes" id="UP001153069"/>
    </source>
</evidence>
<keyword evidence="4" id="KW-1185">Reference proteome</keyword>
<comment type="caution">
    <text evidence="3">The sequence shown here is derived from an EMBL/GenBank/DDBJ whole genome shotgun (WGS) entry which is preliminary data.</text>
</comment>
<protein>
    <recommendedName>
        <fullName evidence="5">DUF493 domain-containing protein</fullName>
    </recommendedName>
</protein>
<dbReference type="AlphaFoldDB" id="A0A9N8HEM3"/>
<evidence type="ECO:0008006" key="5">
    <source>
        <dbReference type="Google" id="ProtNLM"/>
    </source>
</evidence>
<organism evidence="3 4">
    <name type="scientific">Seminavis robusta</name>
    <dbReference type="NCBI Taxonomy" id="568900"/>
    <lineage>
        <taxon>Eukaryota</taxon>
        <taxon>Sar</taxon>
        <taxon>Stramenopiles</taxon>
        <taxon>Ochrophyta</taxon>
        <taxon>Bacillariophyta</taxon>
        <taxon>Bacillariophyceae</taxon>
        <taxon>Bacillariophycidae</taxon>
        <taxon>Naviculales</taxon>
        <taxon>Naviculaceae</taxon>
        <taxon>Seminavis</taxon>
    </lineage>
</organism>
<feature type="region of interest" description="Disordered" evidence="1">
    <location>
        <begin position="86"/>
        <end position="105"/>
    </location>
</feature>
<feature type="region of interest" description="Disordered" evidence="1">
    <location>
        <begin position="51"/>
        <end position="81"/>
    </location>
</feature>
<feature type="compositionally biased region" description="Polar residues" evidence="1">
    <location>
        <begin position="88"/>
        <end position="105"/>
    </location>
</feature>
<gene>
    <name evidence="3" type="ORF">SEMRO_310_G114090.1</name>
</gene>
<reference evidence="3" key="1">
    <citation type="submission" date="2020-06" db="EMBL/GenBank/DDBJ databases">
        <authorList>
            <consortium name="Plant Systems Biology data submission"/>
        </authorList>
    </citation>
    <scope>NUCLEOTIDE SEQUENCE</scope>
    <source>
        <strain evidence="3">D6</strain>
    </source>
</reference>
<dbReference type="InterPro" id="IPR007454">
    <property type="entry name" value="UPF0250_YbeD-like"/>
</dbReference>